<dbReference type="NCBIfam" id="TIGR04057">
    <property type="entry name" value="SusC_RagA_signa"/>
    <property type="match status" value="1"/>
</dbReference>
<evidence type="ECO:0000256" key="7">
    <source>
        <dbReference type="PROSITE-ProRule" id="PRU01360"/>
    </source>
</evidence>
<gene>
    <name evidence="10" type="primary">cirA9</name>
    <name evidence="10" type="ORF">BN8_03551</name>
</gene>
<dbReference type="Pfam" id="PF13715">
    <property type="entry name" value="CarbopepD_reg_2"/>
    <property type="match status" value="1"/>
</dbReference>
<dbReference type="FunFam" id="2.170.130.10:FF:000008">
    <property type="entry name" value="SusC/RagA family TonB-linked outer membrane protein"/>
    <property type="match status" value="1"/>
</dbReference>
<dbReference type="PROSITE" id="PS52016">
    <property type="entry name" value="TONB_DEPENDENT_REC_3"/>
    <property type="match status" value="1"/>
</dbReference>
<dbReference type="STRING" id="1185876.BN8_03551"/>
<dbReference type="RefSeq" id="WP_009282966.1">
    <property type="nucleotide sequence ID" value="NZ_CAIT01000006.1"/>
</dbReference>
<evidence type="ECO:0000256" key="5">
    <source>
        <dbReference type="ARBA" id="ARBA00023136"/>
    </source>
</evidence>
<dbReference type="Proteomes" id="UP000009309">
    <property type="component" value="Unassembled WGS sequence"/>
</dbReference>
<evidence type="ECO:0000313" key="11">
    <source>
        <dbReference type="Proteomes" id="UP000009309"/>
    </source>
</evidence>
<keyword evidence="4 7" id="KW-0812">Transmembrane</keyword>
<organism evidence="10 11">
    <name type="scientific">Fibrisoma limi BUZ 3</name>
    <dbReference type="NCBI Taxonomy" id="1185876"/>
    <lineage>
        <taxon>Bacteria</taxon>
        <taxon>Pseudomonadati</taxon>
        <taxon>Bacteroidota</taxon>
        <taxon>Cytophagia</taxon>
        <taxon>Cytophagales</taxon>
        <taxon>Spirosomataceae</taxon>
        <taxon>Fibrisoma</taxon>
    </lineage>
</organism>
<keyword evidence="5 7" id="KW-0472">Membrane</keyword>
<feature type="chain" id="PRO_5003659010" evidence="8">
    <location>
        <begin position="22"/>
        <end position="995"/>
    </location>
</feature>
<evidence type="ECO:0000256" key="4">
    <source>
        <dbReference type="ARBA" id="ARBA00022692"/>
    </source>
</evidence>
<protein>
    <submittedName>
        <fullName evidence="10">TonB-dependent receptor</fullName>
    </submittedName>
</protein>
<keyword evidence="11" id="KW-1185">Reference proteome</keyword>
<dbReference type="InterPro" id="IPR023997">
    <property type="entry name" value="TonB-dep_OMP_SusC/RagA_CS"/>
</dbReference>
<keyword evidence="8" id="KW-0732">Signal</keyword>
<dbReference type="eggNOG" id="COG4206">
    <property type="taxonomic scope" value="Bacteria"/>
</dbReference>
<sequence>MKKIALLLNVWLWVGLSFVMAQQRVTGTVTSAPDNSPLPGVSISITGTTRGTTTDVNGNYSLQANDGEVLRFSAIGFTSVDRTVQGPTLNVALQEDTRSLNEVVVVGYGTQRKADVTGAISSVKAQDIANRPVLSAEQALQGKAAGVLITTGQGAPGAAPSVRIRGVGTTGNSNPLYVVDGMFVDDIRYLAPNDIASIEVLKDASSLAIYGVRGANGVVLITTKTGKPGKATVTYDGYGGFTQVTNPIELANATQFATLVNEALAYEDPNATPRFPNPQSLGEGTNWFDQVLQRGAIQNHQLTIAGGSDKSTFNVSGGYFRQEGVVKGSAYQRFSLRVNNTYQVLPVLRLGNNIALTHYTSDNVPNGVVQTAYGADPTVTPINADGTYGFSNVNLVANPTAQLAYNDDRSQGERLVGNVFGEVTFLKDFTFRSSFGVDVGYNRGRVFLPRFRVSATQFRERSQLTRTNDLTSTWLWENTLTYTKTFNKIHNVTVLAGATAQQSRFDILTGSALDVPGYNEDVKYINLGNEIGRTANDRVGGQVPYVFSYASYLGRVNYNLLDKYLLTVSVRRDGSSRFPPNNRYATFPAVGLGWRISEEPFLRGKIDNLKLRVSYGKLGNTNIPNYLYYARVTPNLNAVFGPDQNLYPGATELNPVTSNLTWEVVTQTDIGLEWGFFNNRLSVETDYYNRKTNDVVLTADIGNGQSIQTNAGSVQNRGFELSANWRDQAGDFNYEIGANLTTLDNKLTSLGNGGIPIIGGGLGNGRTVTLTNVGQPIGAFYGYEVAGIFQSEADIANSPTQANVRPGDLRFRDQNNDGKIDGNDRVYLGTPLPKAFWGFNSRLSYKSFDLILDLQGSHGNSIYNGKKAVRFGNENFEASVINRWTAANPSTTQPRVSTGGNNYEVSDYFLESGSFVRIRTAQLGYNLPAKLINKAKIQRARIYLNALNPVTLTKYTGFSPEVGSNDANQADLSRGVDVSLIPVYATYTAGLNITF</sequence>
<accession>I2GKG1</accession>
<feature type="domain" description="TonB-dependent receptor plug" evidence="9">
    <location>
        <begin position="113"/>
        <end position="218"/>
    </location>
</feature>
<evidence type="ECO:0000259" key="9">
    <source>
        <dbReference type="Pfam" id="PF07715"/>
    </source>
</evidence>
<dbReference type="AlphaFoldDB" id="I2GKG1"/>
<keyword evidence="2 7" id="KW-0813">Transport</keyword>
<keyword evidence="10" id="KW-0675">Receptor</keyword>
<dbReference type="SUPFAM" id="SSF49464">
    <property type="entry name" value="Carboxypeptidase regulatory domain-like"/>
    <property type="match status" value="1"/>
</dbReference>
<evidence type="ECO:0000256" key="6">
    <source>
        <dbReference type="ARBA" id="ARBA00023237"/>
    </source>
</evidence>
<dbReference type="Gene3D" id="2.60.40.1120">
    <property type="entry name" value="Carboxypeptidase-like, regulatory domain"/>
    <property type="match status" value="1"/>
</dbReference>
<dbReference type="InterPro" id="IPR036942">
    <property type="entry name" value="Beta-barrel_TonB_sf"/>
</dbReference>
<dbReference type="InterPro" id="IPR012910">
    <property type="entry name" value="Plug_dom"/>
</dbReference>
<dbReference type="EMBL" id="CAIT01000006">
    <property type="protein sequence ID" value="CCH54386.1"/>
    <property type="molecule type" value="Genomic_DNA"/>
</dbReference>
<keyword evidence="6 7" id="KW-0998">Cell outer membrane</keyword>
<dbReference type="InterPro" id="IPR008969">
    <property type="entry name" value="CarboxyPept-like_regulatory"/>
</dbReference>
<dbReference type="Gene3D" id="2.170.130.10">
    <property type="entry name" value="TonB-dependent receptor, plug domain"/>
    <property type="match status" value="1"/>
</dbReference>
<dbReference type="SUPFAM" id="SSF56935">
    <property type="entry name" value="Porins"/>
    <property type="match status" value="1"/>
</dbReference>
<evidence type="ECO:0000256" key="1">
    <source>
        <dbReference type="ARBA" id="ARBA00004571"/>
    </source>
</evidence>
<dbReference type="Pfam" id="PF07715">
    <property type="entry name" value="Plug"/>
    <property type="match status" value="1"/>
</dbReference>
<evidence type="ECO:0000256" key="3">
    <source>
        <dbReference type="ARBA" id="ARBA00022452"/>
    </source>
</evidence>
<dbReference type="InterPro" id="IPR023996">
    <property type="entry name" value="TonB-dep_OMP_SusC/RagA"/>
</dbReference>
<name>I2GKG1_9BACT</name>
<dbReference type="NCBIfam" id="TIGR04056">
    <property type="entry name" value="OMP_RagA_SusC"/>
    <property type="match status" value="1"/>
</dbReference>
<dbReference type="GO" id="GO:0009279">
    <property type="term" value="C:cell outer membrane"/>
    <property type="evidence" value="ECO:0007669"/>
    <property type="project" value="UniProtKB-SubCell"/>
</dbReference>
<dbReference type="OrthoDB" id="9768177at2"/>
<comment type="similarity">
    <text evidence="7">Belongs to the TonB-dependent receptor family.</text>
</comment>
<evidence type="ECO:0000256" key="2">
    <source>
        <dbReference type="ARBA" id="ARBA00022448"/>
    </source>
</evidence>
<keyword evidence="3 7" id="KW-1134">Transmembrane beta strand</keyword>
<comment type="subcellular location">
    <subcellularLocation>
        <location evidence="1 7">Cell outer membrane</location>
        <topology evidence="1 7">Multi-pass membrane protein</topology>
    </subcellularLocation>
</comment>
<proteinExistence type="inferred from homology"/>
<evidence type="ECO:0000256" key="8">
    <source>
        <dbReference type="SAM" id="SignalP"/>
    </source>
</evidence>
<feature type="signal peptide" evidence="8">
    <location>
        <begin position="1"/>
        <end position="21"/>
    </location>
</feature>
<dbReference type="InterPro" id="IPR039426">
    <property type="entry name" value="TonB-dep_rcpt-like"/>
</dbReference>
<reference evidence="10 11" key="1">
    <citation type="journal article" date="2012" name="J. Bacteriol.">
        <title>Genome Sequence of the Filamentous Bacterium Fibrisoma limi BUZ 3T.</title>
        <authorList>
            <person name="Filippini M."/>
            <person name="Qi W."/>
            <person name="Jaenicke S."/>
            <person name="Goesmann A."/>
            <person name="Smits T.H."/>
            <person name="Bagheri H.C."/>
        </authorList>
    </citation>
    <scope>NUCLEOTIDE SEQUENCE [LARGE SCALE GENOMIC DNA]</scope>
    <source>
        <strain evidence="11">BUZ 3T</strain>
    </source>
</reference>
<dbReference type="InterPro" id="IPR037066">
    <property type="entry name" value="Plug_dom_sf"/>
</dbReference>
<dbReference type="Gene3D" id="2.40.170.20">
    <property type="entry name" value="TonB-dependent receptor, beta-barrel domain"/>
    <property type="match status" value="1"/>
</dbReference>
<evidence type="ECO:0000313" key="10">
    <source>
        <dbReference type="EMBL" id="CCH54386.1"/>
    </source>
</evidence>
<comment type="caution">
    <text evidence="10">The sequence shown here is derived from an EMBL/GenBank/DDBJ whole genome shotgun (WGS) entry which is preliminary data.</text>
</comment>